<feature type="chain" id="PRO_5035715645" description="Malate dehydrogenase" evidence="1">
    <location>
        <begin position="27"/>
        <end position="273"/>
    </location>
</feature>
<evidence type="ECO:0000313" key="3">
    <source>
        <dbReference type="Proteomes" id="UP000469559"/>
    </source>
</evidence>
<dbReference type="Pfam" id="PF11937">
    <property type="entry name" value="DUF3455"/>
    <property type="match status" value="1"/>
</dbReference>
<dbReference type="OrthoDB" id="1859733at2759"/>
<proteinExistence type="predicted"/>
<dbReference type="InterPro" id="IPR021851">
    <property type="entry name" value="DUF3455"/>
</dbReference>
<dbReference type="AlphaFoldDB" id="A0A8T9B115"/>
<dbReference type="PANTHER" id="PTHR35567:SF3">
    <property type="entry name" value="MALATE DEHYDROGENASE"/>
    <property type="match status" value="1"/>
</dbReference>
<dbReference type="PANTHER" id="PTHR35567">
    <property type="entry name" value="MALATE DEHYDROGENASE (AFU_ORTHOLOGUE AFUA_2G13800)"/>
    <property type="match status" value="1"/>
</dbReference>
<protein>
    <recommendedName>
        <fullName evidence="4">Malate dehydrogenase</fullName>
    </recommendedName>
</protein>
<keyword evidence="3" id="KW-1185">Reference proteome</keyword>
<reference evidence="2 3" key="1">
    <citation type="submission" date="2018-05" db="EMBL/GenBank/DDBJ databases">
        <title>Whole genome sequencing for identification of molecular markers to develop diagnostic detection tools for the regulated plant pathogen Lachnellula willkommii.</title>
        <authorList>
            <person name="Giroux E."/>
            <person name="Bilodeau G."/>
        </authorList>
    </citation>
    <scope>NUCLEOTIDE SEQUENCE [LARGE SCALE GENOMIC DNA]</scope>
    <source>
        <strain evidence="2 3">CBS 203.66</strain>
    </source>
</reference>
<evidence type="ECO:0008006" key="4">
    <source>
        <dbReference type="Google" id="ProtNLM"/>
    </source>
</evidence>
<organism evidence="2 3">
    <name type="scientific">Lachnellula arida</name>
    <dbReference type="NCBI Taxonomy" id="1316785"/>
    <lineage>
        <taxon>Eukaryota</taxon>
        <taxon>Fungi</taxon>
        <taxon>Dikarya</taxon>
        <taxon>Ascomycota</taxon>
        <taxon>Pezizomycotina</taxon>
        <taxon>Leotiomycetes</taxon>
        <taxon>Helotiales</taxon>
        <taxon>Lachnaceae</taxon>
        <taxon>Lachnellula</taxon>
    </lineage>
</organism>
<name>A0A8T9B115_9HELO</name>
<dbReference type="EMBL" id="QGMF01001123">
    <property type="protein sequence ID" value="TVY13076.1"/>
    <property type="molecule type" value="Genomic_DNA"/>
</dbReference>
<evidence type="ECO:0000256" key="1">
    <source>
        <dbReference type="SAM" id="SignalP"/>
    </source>
</evidence>
<accession>A0A8T9B115</accession>
<gene>
    <name evidence="2" type="ORF">LARI1_G008797</name>
</gene>
<dbReference type="Proteomes" id="UP000469559">
    <property type="component" value="Unassembled WGS sequence"/>
</dbReference>
<evidence type="ECO:0000313" key="2">
    <source>
        <dbReference type="EMBL" id="TVY13076.1"/>
    </source>
</evidence>
<sequence length="273" mass="28306">MLSFQRFSGFISALSFLIVPLISSTAVEVITPSRSPTLPGGPTALPTPTSTLTVQLTIAKSLANREEAARECAPPRITKPVGSTPTLPLLGGAIELPSTNLTTLVAVAIGRGIQNYTCATTSSIPVALGALATLFDATALAYSNENLLNTLPGLIVYLPLPSSGKLAMAGCDLDILGHHYFNSAGTPTFNLSTLNKIGYVGKTASINAPASANKGPAGTGAVPWLQLNKKTGYTSVGISQVYRVETAGGNPELTCTVAGVMSIPYGAEYWFYK</sequence>
<comment type="caution">
    <text evidence="2">The sequence shown here is derived from an EMBL/GenBank/DDBJ whole genome shotgun (WGS) entry which is preliminary data.</text>
</comment>
<keyword evidence="1" id="KW-0732">Signal</keyword>
<feature type="signal peptide" evidence="1">
    <location>
        <begin position="1"/>
        <end position="26"/>
    </location>
</feature>